<dbReference type="Proteomes" id="UP000256381">
    <property type="component" value="Unassembled WGS sequence"/>
</dbReference>
<dbReference type="InterPro" id="IPR002347">
    <property type="entry name" value="SDR_fam"/>
</dbReference>
<organism evidence="13 24">
    <name type="scientific">Mycobacterium tuberculosis</name>
    <dbReference type="NCBI Taxonomy" id="1773"/>
    <lineage>
        <taxon>Bacteria</taxon>
        <taxon>Bacillati</taxon>
        <taxon>Actinomycetota</taxon>
        <taxon>Actinomycetes</taxon>
        <taxon>Mycobacteriales</taxon>
        <taxon>Mycobacteriaceae</taxon>
        <taxon>Mycobacterium</taxon>
        <taxon>Mycobacterium tuberculosis complex</taxon>
    </lineage>
</organism>
<reference evidence="14" key="6">
    <citation type="submission" date="2018-07" db="EMBL/GenBank/DDBJ databases">
        <authorList>
            <person name="Shah S."/>
            <person name="Brown T."/>
            <person name="Auld S."/>
            <person name="Bratton K."/>
            <person name="Narechania A."/>
            <person name="Mathema B."/>
            <person name="Gandhi N."/>
        </authorList>
    </citation>
    <scope>NUCLEOTIDE SEQUENCE</scope>
    <source>
        <strain evidence="14">32301_S10</strain>
    </source>
</reference>
<dbReference type="EMBL" id="CQQC01000386">
    <property type="protein sequence ID" value="CNU94862.1"/>
    <property type="molecule type" value="Genomic_DNA"/>
</dbReference>
<dbReference type="InterPro" id="IPR020904">
    <property type="entry name" value="Sc_DH/Rdtase_CS"/>
</dbReference>
<evidence type="ECO:0000313" key="26">
    <source>
        <dbReference type="Proteomes" id="UP000300237"/>
    </source>
</evidence>
<dbReference type="EMBL" id="CSAD01000001">
    <property type="protein sequence ID" value="COU61788.1"/>
    <property type="molecule type" value="Genomic_DNA"/>
</dbReference>
<dbReference type="SMR" id="A0A045IYW4"/>
<dbReference type="EMBL" id="CSAJ01000159">
    <property type="protein sequence ID" value="COW05740.1"/>
    <property type="molecule type" value="Genomic_DNA"/>
</dbReference>
<evidence type="ECO:0000313" key="20">
    <source>
        <dbReference type="Proteomes" id="UP000048289"/>
    </source>
</evidence>
<reference evidence="13 24" key="3">
    <citation type="submission" date="2016-04" db="EMBL/GenBank/DDBJ databases">
        <authorList>
            <person name="Bigi M."/>
            <person name="Bigi F."/>
            <person name="Soria M.A."/>
        </authorList>
    </citation>
    <scope>NUCLEOTIDE SEQUENCE [LARGE SCALE GENOMIC DNA]</scope>
    <source>
        <strain evidence="13 24">6548</strain>
    </source>
</reference>
<keyword evidence="2 13" id="KW-0560">Oxidoreductase</keyword>
<dbReference type="EMBL" id="LWDQ01000001">
    <property type="protein sequence ID" value="OMH59791.1"/>
    <property type="molecule type" value="Genomic_DNA"/>
</dbReference>
<dbReference type="PRINTS" id="PR00080">
    <property type="entry name" value="SDRFAMILY"/>
</dbReference>
<dbReference type="Proteomes" id="UP000039217">
    <property type="component" value="Unassembled WGS sequence"/>
</dbReference>
<dbReference type="EC" id="1.-.-.-" evidence="4"/>
<dbReference type="EMBL" id="CFOH01000094">
    <property type="protein sequence ID" value="CFE47795.1"/>
    <property type="molecule type" value="Genomic_DNA"/>
</dbReference>
<dbReference type="EC" id="1.1.1.269" evidence="4 13"/>
<evidence type="ECO:0000313" key="6">
    <source>
        <dbReference type="EMBL" id="CKR40357.1"/>
    </source>
</evidence>
<reference evidence="7 23" key="1">
    <citation type="submission" date="2015-03" db="EMBL/GenBank/DDBJ databases">
        <authorList>
            <consortium name="Pathogen Informatics"/>
            <person name="Murphy D."/>
        </authorList>
    </citation>
    <scope>NUCLEOTIDE SEQUENCE [LARGE SCALE GENOMIC DNA]</scope>
    <source>
        <strain evidence="7 23">0268S</strain>
    </source>
</reference>
<evidence type="ECO:0000256" key="2">
    <source>
        <dbReference type="ARBA" id="ARBA00023002"/>
    </source>
</evidence>
<reference evidence="16 17" key="2">
    <citation type="submission" date="2015-03" db="EMBL/GenBank/DDBJ databases">
        <authorList>
            <consortium name="Pathogen Informatics"/>
        </authorList>
    </citation>
    <scope>NUCLEOTIDE SEQUENCE [LARGE SCALE GENOMIC DNA]</scope>
    <source>
        <strain evidence="6 22">Bir 187</strain>
        <strain evidence="8 16">D00501624</strain>
        <strain evidence="9 18">G09801536</strain>
        <strain evidence="4 20">G09901357</strain>
        <strain evidence="5 19">H09601792</strain>
        <strain evidence="10 17">M09401471</strain>
        <strain evidence="11 21">P00601463</strain>
    </source>
</reference>
<dbReference type="EMBL" id="JAGIZI010000009">
    <property type="protein sequence ID" value="MBP0683053.1"/>
    <property type="molecule type" value="Genomic_DNA"/>
</dbReference>
<dbReference type="Proteomes" id="UP000189452">
    <property type="component" value="Chromosome"/>
</dbReference>
<dbReference type="PANTHER" id="PTHR24322">
    <property type="entry name" value="PKSB"/>
    <property type="match status" value="1"/>
</dbReference>
<evidence type="ECO:0000313" key="11">
    <source>
        <dbReference type="EMBL" id="COW16899.1"/>
    </source>
</evidence>
<dbReference type="GO" id="GO:0050575">
    <property type="term" value="F:2-(S)-hydroxypropyl-CoM dehydrogenase activity"/>
    <property type="evidence" value="ECO:0007669"/>
    <property type="project" value="UniProtKB-EC"/>
</dbReference>
<evidence type="ECO:0000313" key="24">
    <source>
        <dbReference type="Proteomes" id="UP000189452"/>
    </source>
</evidence>
<evidence type="ECO:0000313" key="8">
    <source>
        <dbReference type="EMBL" id="CNU94862.1"/>
    </source>
</evidence>
<reference evidence="12 27" key="8">
    <citation type="submission" date="2021-03" db="EMBL/GenBank/DDBJ databases">
        <title>Whole Genome Sequencing of Mycobacterium tuberculosis clinical isolates from Arunachal Pradesh, India.</title>
        <authorList>
            <person name="Singh S."/>
            <person name="Mudliar S.R."/>
            <person name="Kulsum U."/>
            <person name="Rufai S.B."/>
            <person name="Singh P.K."/>
            <person name="Umpo M."/>
            <person name="Nyori M."/>
        </authorList>
    </citation>
    <scope>NUCLEOTIDE SEQUENCE [LARGE SCALE GENOMIC DNA]</scope>
    <source>
        <strain evidence="12 27">OMICS/BPL/0142/20/SP</strain>
    </source>
</reference>
<dbReference type="RefSeq" id="WP_003409355.1">
    <property type="nucleotide sequence ID" value="NZ_AP017901.1"/>
</dbReference>
<accession>A0A045IYW4</accession>
<dbReference type="Proteomes" id="UP000049023">
    <property type="component" value="Unassembled WGS sequence"/>
</dbReference>
<dbReference type="Proteomes" id="UP000044938">
    <property type="component" value="Unassembled WGS sequence"/>
</dbReference>
<evidence type="ECO:0000313" key="15">
    <source>
        <dbReference type="EMBL" id="VCU50133.1"/>
    </source>
</evidence>
<dbReference type="EMBL" id="CHKL01000157">
    <property type="protein sequence ID" value="COW16899.1"/>
    <property type="molecule type" value="Genomic_DNA"/>
</dbReference>
<evidence type="ECO:0000313" key="16">
    <source>
        <dbReference type="Proteomes" id="UP000039217"/>
    </source>
</evidence>
<dbReference type="InterPro" id="IPR036291">
    <property type="entry name" value="NAD(P)-bd_dom_sf"/>
</dbReference>
<proteinExistence type="inferred from homology"/>
<dbReference type="AlphaFoldDB" id="A0A045IYW4"/>
<dbReference type="Gene3D" id="3.40.50.720">
    <property type="entry name" value="NAD(P)-binding Rossmann-like Domain"/>
    <property type="match status" value="1"/>
</dbReference>
<evidence type="ECO:0000313" key="22">
    <source>
        <dbReference type="Proteomes" id="UP000049023"/>
    </source>
</evidence>
<evidence type="ECO:0000313" key="7">
    <source>
        <dbReference type="EMBL" id="CLW02985.1"/>
    </source>
</evidence>
<dbReference type="EMBL" id="QTBD01000120">
    <property type="protein sequence ID" value="REQ53704.1"/>
    <property type="molecule type" value="Genomic_DNA"/>
</dbReference>
<reference evidence="15 26" key="7">
    <citation type="submission" date="2018-08" db="EMBL/GenBank/DDBJ databases">
        <authorList>
            <person name="Fokvardsen B D."/>
            <person name="Norman A."/>
        </authorList>
    </citation>
    <scope>NUCLEOTIDE SEQUENCE [LARGE SCALE GENOMIC DNA]</scope>
    <source>
        <strain evidence="15 26">DKC2</strain>
    </source>
</reference>
<name>A0A045IYW4_MYCTX</name>
<dbReference type="Proteomes" id="UP000048289">
    <property type="component" value="Unassembled WGS sequence"/>
</dbReference>
<dbReference type="Proteomes" id="UP000300237">
    <property type="component" value="Chromosome"/>
</dbReference>
<dbReference type="CDD" id="cd05233">
    <property type="entry name" value="SDR_c"/>
    <property type="match status" value="1"/>
</dbReference>
<evidence type="ECO:0000313" key="25">
    <source>
        <dbReference type="Proteomes" id="UP000256381"/>
    </source>
</evidence>
<evidence type="ECO:0000313" key="12">
    <source>
        <dbReference type="EMBL" id="MBP0683053.1"/>
    </source>
</evidence>
<evidence type="ECO:0000313" key="10">
    <source>
        <dbReference type="EMBL" id="COW05740.1"/>
    </source>
</evidence>
<evidence type="ECO:0000313" key="27">
    <source>
        <dbReference type="Proteomes" id="UP000671119"/>
    </source>
</evidence>
<evidence type="ECO:0000313" key="23">
    <source>
        <dbReference type="Proteomes" id="UP000050139"/>
    </source>
</evidence>
<dbReference type="Proteomes" id="UP000050139">
    <property type="component" value="Unassembled WGS sequence"/>
</dbReference>
<evidence type="ECO:0000256" key="3">
    <source>
        <dbReference type="RuleBase" id="RU000363"/>
    </source>
</evidence>
<dbReference type="PRINTS" id="PR00081">
    <property type="entry name" value="GDHRDH"/>
</dbReference>
<evidence type="ECO:0000313" key="18">
    <source>
        <dbReference type="Proteomes" id="UP000045842"/>
    </source>
</evidence>
<gene>
    <name evidence="13" type="primary">xecE</name>
    <name evidence="13" type="ORF">A4S10_01962</name>
    <name evidence="15" type="ORF">DKC2_1972</name>
    <name evidence="14" type="ORF">DSJ38_07690</name>
    <name evidence="8" type="ORF">ERS007661_01409</name>
    <name evidence="9" type="ORF">ERS007679_00017</name>
    <name evidence="4" type="ORF">ERS007681_02216</name>
    <name evidence="5" type="ORF">ERS007688_00868</name>
    <name evidence="10" type="ORF">ERS007720_01553</name>
    <name evidence="11" type="ORF">ERS007741_01701</name>
    <name evidence="6" type="ORF">ERS027661_01223</name>
    <name evidence="7" type="ORF">ERS094118_01756</name>
    <name evidence="12" type="ORF">J8J21_07940</name>
</gene>
<evidence type="ECO:0000313" key="9">
    <source>
        <dbReference type="EMBL" id="COU61788.1"/>
    </source>
</evidence>
<dbReference type="NCBIfam" id="NF005878">
    <property type="entry name" value="PRK07825.1"/>
    <property type="match status" value="1"/>
</dbReference>
<dbReference type="Proteomes" id="UP000048600">
    <property type="component" value="Unassembled WGS sequence"/>
</dbReference>
<evidence type="ECO:0000313" key="4">
    <source>
        <dbReference type="EMBL" id="CFE39828.1"/>
    </source>
</evidence>
<dbReference type="PROSITE" id="PS00061">
    <property type="entry name" value="ADH_SHORT"/>
    <property type="match status" value="1"/>
</dbReference>
<dbReference type="PANTHER" id="PTHR24322:SF736">
    <property type="entry name" value="RETINOL DEHYDROGENASE 10"/>
    <property type="match status" value="1"/>
</dbReference>
<evidence type="ECO:0000313" key="13">
    <source>
        <dbReference type="EMBL" id="OMH59791.1"/>
    </source>
</evidence>
<dbReference type="EMBL" id="LR027516">
    <property type="protein sequence ID" value="VCU50133.1"/>
    <property type="molecule type" value="Genomic_DNA"/>
</dbReference>
<evidence type="ECO:0000313" key="21">
    <source>
        <dbReference type="Proteomes" id="UP000048600"/>
    </source>
</evidence>
<comment type="similarity">
    <text evidence="1 3">Belongs to the short-chain dehydrogenases/reductases (SDR) family.</text>
</comment>
<dbReference type="EMBL" id="CFOE01000275">
    <property type="protein sequence ID" value="CFE39828.1"/>
    <property type="molecule type" value="Genomic_DNA"/>
</dbReference>
<evidence type="ECO:0000313" key="5">
    <source>
        <dbReference type="EMBL" id="CFE47795.1"/>
    </source>
</evidence>
<protein>
    <submittedName>
        <fullName evidence="13">2-(S)-hydroxypropyl-CoM dehydrogenase</fullName>
        <ecNumber evidence="4 13">1.1.1.269</ecNumber>
    </submittedName>
    <submittedName>
        <fullName evidence="12">SDR family oxidoreductase</fullName>
    </submittedName>
    <submittedName>
        <fullName evidence="4">Short-chain dehydrogenase</fullName>
        <ecNumber evidence="4">1.-.-.-</ecNumber>
    </submittedName>
    <submittedName>
        <fullName evidence="15">Short-chain type dehydrogenase</fullName>
    </submittedName>
</protein>
<dbReference type="EMBL" id="CNFU01000192">
    <property type="protein sequence ID" value="CKR40357.1"/>
    <property type="molecule type" value="Genomic_DNA"/>
</dbReference>
<reference evidence="13 24" key="5">
    <citation type="submission" date="2017-02" db="EMBL/GenBank/DDBJ databases">
        <title>Protein polymorphisms may explain contrasting epidemiological fitness of two variants of a multidrug-resistant Mycobacterium tuberculosis strain.</title>
        <authorList>
            <person name="Bigi M.M."/>
            <person name="Lopez B."/>
            <person name="Blanco F.C."/>
            <person name="Sasiain M.C."/>
            <person name="De La Barrera S."/>
            <person name="Ritacco V."/>
            <person name="Bigi F."/>
            <person name="Soria M.A."/>
        </authorList>
    </citation>
    <scope>NUCLEOTIDE SEQUENCE [LARGE SCALE GENOMIC DNA]</scope>
    <source>
        <strain evidence="13 24">6548</strain>
    </source>
</reference>
<evidence type="ECO:0000256" key="1">
    <source>
        <dbReference type="ARBA" id="ARBA00006484"/>
    </source>
</evidence>
<sequence length="286" mass="30405">MPGRTSIGVKIRDKVQDKVIAITGGARGIGLATAAALHNLGAKVAIGDIDEAMAKESGADLDLDMYGKLDVTDPDSFSGFLDAVERQLGPIDVLVNNAGIMPVGRIVDEPDPVTRRILDINVYGVILGSKLAAQRMVPRGRGHVINVASLAGEIYAVGVATYCASKHAVVAFTDSARLEYRSAGVKFSMVLPSFVNTELIAGTGGIKGFKNAEPADIADAIVGLIVHPKPRVRVTKAAGSMIVAQRFMPRQVSEGLNRLLGGEHVFTDDVDMEKRRTYEARARGEE</sequence>
<dbReference type="Proteomes" id="UP000671119">
    <property type="component" value="Unassembled WGS sequence"/>
</dbReference>
<dbReference type="SUPFAM" id="SSF51735">
    <property type="entry name" value="NAD(P)-binding Rossmann-fold domains"/>
    <property type="match status" value="1"/>
</dbReference>
<evidence type="ECO:0000313" key="17">
    <source>
        <dbReference type="Proteomes" id="UP000044938"/>
    </source>
</evidence>
<dbReference type="Proteomes" id="UP000045842">
    <property type="component" value="Unassembled WGS sequence"/>
</dbReference>
<dbReference type="Pfam" id="PF00106">
    <property type="entry name" value="adh_short"/>
    <property type="match status" value="1"/>
</dbReference>
<dbReference type="Proteomes" id="UP000046947">
    <property type="component" value="Unassembled WGS sequence"/>
</dbReference>
<dbReference type="EMBL" id="COPH01000011">
    <property type="protein sequence ID" value="CLW02985.1"/>
    <property type="molecule type" value="Genomic_DNA"/>
</dbReference>
<evidence type="ECO:0000313" key="14">
    <source>
        <dbReference type="EMBL" id="REQ53704.1"/>
    </source>
</evidence>
<reference evidence="14 25" key="4">
    <citation type="journal article" date="2017" name="N. Engl. J. Med.">
        <title>Transmission of Extensively Drug-Resistant Tuberculosis in South Africa.</title>
        <authorList>
            <person name="Shah N.S."/>
            <person name="Auld S.C."/>
            <person name="Brust J.C."/>
            <person name="Mathema B."/>
            <person name="Ismail N."/>
            <person name="Moodley P."/>
            <person name="Mlisana K."/>
            <person name="Allana S."/>
            <person name="Campbell A."/>
            <person name="Mthiyane T."/>
            <person name="Morris N."/>
            <person name="Mpangase P."/>
            <person name="van der Meulen H."/>
            <person name="Omar S.V."/>
            <person name="Brown T.S."/>
            <person name="Narechania A."/>
            <person name="Shaskina E."/>
            <person name="Kapwata T."/>
            <person name="Kreiswirth B."/>
            <person name="Gandhi N.R."/>
        </authorList>
    </citation>
    <scope>NUCLEOTIDE SEQUENCE [LARGE SCALE GENOMIC DNA]</scope>
    <source>
        <strain evidence="14 25">32301_S10</strain>
    </source>
</reference>
<dbReference type="OMA" id="AVHVVCP"/>
<evidence type="ECO:0000313" key="19">
    <source>
        <dbReference type="Proteomes" id="UP000046947"/>
    </source>
</evidence>